<gene>
    <name evidence="3" type="ORF">ACFY8O_08835</name>
</gene>
<name>A0ABW6X1X7_9ACTN</name>
<reference evidence="3 4" key="1">
    <citation type="submission" date="2024-10" db="EMBL/GenBank/DDBJ databases">
        <title>The Natural Products Discovery Center: Release of the First 8490 Sequenced Strains for Exploring Actinobacteria Biosynthetic Diversity.</title>
        <authorList>
            <person name="Kalkreuter E."/>
            <person name="Kautsar S.A."/>
            <person name="Yang D."/>
            <person name="Bader C.D."/>
            <person name="Teijaro C.N."/>
            <person name="Fluegel L."/>
            <person name="Davis C.M."/>
            <person name="Simpson J.R."/>
            <person name="Lauterbach L."/>
            <person name="Steele A.D."/>
            <person name="Gui C."/>
            <person name="Meng S."/>
            <person name="Li G."/>
            <person name="Viehrig K."/>
            <person name="Ye F."/>
            <person name="Su P."/>
            <person name="Kiefer A.F."/>
            <person name="Nichols A."/>
            <person name="Cepeda A.J."/>
            <person name="Yan W."/>
            <person name="Fan B."/>
            <person name="Jiang Y."/>
            <person name="Adhikari A."/>
            <person name="Zheng C.-J."/>
            <person name="Schuster L."/>
            <person name="Cowan T.M."/>
            <person name="Smanski M.J."/>
            <person name="Chevrette M.G."/>
            <person name="De Carvalho L.P.S."/>
            <person name="Shen B."/>
        </authorList>
    </citation>
    <scope>NUCLEOTIDE SEQUENCE [LARGE SCALE GENOMIC DNA]</scope>
    <source>
        <strain evidence="3 4">NPDC012540</strain>
    </source>
</reference>
<feature type="compositionally biased region" description="Basic and acidic residues" evidence="1">
    <location>
        <begin position="374"/>
        <end position="383"/>
    </location>
</feature>
<feature type="transmembrane region" description="Helical" evidence="2">
    <location>
        <begin position="80"/>
        <end position="109"/>
    </location>
</feature>
<feature type="compositionally biased region" description="Polar residues" evidence="1">
    <location>
        <begin position="401"/>
        <end position="411"/>
    </location>
</feature>
<sequence length="434" mass="45295">MSLSPGTSRPLQGGLTVAALVLIPLLAVAGSDGMRTAFDFTTGVLTLVSLTAAVAWGLLATDRLFLSSRQRLICQGIHRACAVASLGFLLLHGTVKIALGHVGVLAALVPFSTGVGGTAGLIGFGSLAGMLMIVAAATGAMRSAFVTPGRIAGRWRALHALAYPAWCSALVHGLYAGRQPATWVVVMYALCLTAVAAALALRLLPGPAKRAITERVSSLVSPQAPPSASDPILRGSPLPGAEHMPPPPSRGLPPEAPGWGEDDRGTLGTPVRPRTLTAPPPPRRQAYEASPHEQPHPGFAHRAHLHDQPTQHERAYTSPAPHERPLDQPLFHEPPPRGSERLATDAEPVPAPPARARPGFSAAYRAVSRTAGRPPERAVEERWPAPSPPSPAQAFGPTYTAPPSTSGQETEQLPGPLYPPPAGAPWQAPAGERP</sequence>
<protein>
    <recommendedName>
        <fullName evidence="5">DMSO/TMAO reductase YedYZ heme-binding membrane subunit</fullName>
    </recommendedName>
</protein>
<evidence type="ECO:0000256" key="1">
    <source>
        <dbReference type="SAM" id="MobiDB-lite"/>
    </source>
</evidence>
<feature type="region of interest" description="Disordered" evidence="1">
    <location>
        <begin position="218"/>
        <end position="434"/>
    </location>
</feature>
<dbReference type="EMBL" id="JBIBEG010000002">
    <property type="protein sequence ID" value="MFF5896016.1"/>
    <property type="molecule type" value="Genomic_DNA"/>
</dbReference>
<feature type="transmembrane region" description="Helical" evidence="2">
    <location>
        <begin position="157"/>
        <end position="175"/>
    </location>
</feature>
<evidence type="ECO:0000256" key="2">
    <source>
        <dbReference type="SAM" id="Phobius"/>
    </source>
</evidence>
<evidence type="ECO:0000313" key="3">
    <source>
        <dbReference type="EMBL" id="MFF5896016.1"/>
    </source>
</evidence>
<evidence type="ECO:0000313" key="4">
    <source>
        <dbReference type="Proteomes" id="UP001602322"/>
    </source>
</evidence>
<evidence type="ECO:0008006" key="5">
    <source>
        <dbReference type="Google" id="ProtNLM"/>
    </source>
</evidence>
<feature type="transmembrane region" description="Helical" evidence="2">
    <location>
        <begin position="121"/>
        <end position="145"/>
    </location>
</feature>
<keyword evidence="2" id="KW-0812">Transmembrane</keyword>
<dbReference type="Proteomes" id="UP001602322">
    <property type="component" value="Unassembled WGS sequence"/>
</dbReference>
<keyword evidence="2" id="KW-1133">Transmembrane helix</keyword>
<comment type="caution">
    <text evidence="3">The sequence shown here is derived from an EMBL/GenBank/DDBJ whole genome shotgun (WGS) entry which is preliminary data.</text>
</comment>
<keyword evidence="4" id="KW-1185">Reference proteome</keyword>
<feature type="compositionally biased region" description="Basic and acidic residues" evidence="1">
    <location>
        <begin position="334"/>
        <end position="344"/>
    </location>
</feature>
<feature type="compositionally biased region" description="Low complexity" evidence="1">
    <location>
        <begin position="424"/>
        <end position="434"/>
    </location>
</feature>
<dbReference type="RefSeq" id="WP_387900163.1">
    <property type="nucleotide sequence ID" value="NZ_JBIBEG010000002.1"/>
</dbReference>
<feature type="transmembrane region" description="Helical" evidence="2">
    <location>
        <begin position="40"/>
        <end position="59"/>
    </location>
</feature>
<organism evidence="3 4">
    <name type="scientific">Streptomyces argenteolus</name>
    <dbReference type="NCBI Taxonomy" id="67274"/>
    <lineage>
        <taxon>Bacteria</taxon>
        <taxon>Bacillati</taxon>
        <taxon>Actinomycetota</taxon>
        <taxon>Actinomycetes</taxon>
        <taxon>Kitasatosporales</taxon>
        <taxon>Streptomycetaceae</taxon>
        <taxon>Streptomyces</taxon>
    </lineage>
</organism>
<keyword evidence="2" id="KW-0472">Membrane</keyword>
<proteinExistence type="predicted"/>
<feature type="compositionally biased region" description="Basic and acidic residues" evidence="1">
    <location>
        <begin position="305"/>
        <end position="326"/>
    </location>
</feature>
<accession>A0ABW6X1X7</accession>
<feature type="transmembrane region" description="Helical" evidence="2">
    <location>
        <begin position="181"/>
        <end position="201"/>
    </location>
</feature>
<feature type="compositionally biased region" description="Pro residues" evidence="1">
    <location>
        <begin position="244"/>
        <end position="256"/>
    </location>
</feature>